<evidence type="ECO:0000313" key="1">
    <source>
        <dbReference type="EMBL" id="KXA90708.1"/>
    </source>
</evidence>
<organism evidence="1 2">
    <name type="scientific">candidate division MSBL1 archaeon SCGC-AAA259D14</name>
    <dbReference type="NCBI Taxonomy" id="1698261"/>
    <lineage>
        <taxon>Archaea</taxon>
        <taxon>Methanobacteriati</taxon>
        <taxon>Methanobacteriota</taxon>
        <taxon>candidate division MSBL1</taxon>
    </lineage>
</organism>
<dbReference type="AlphaFoldDB" id="A0A133U952"/>
<dbReference type="InterPro" id="IPR058463">
    <property type="entry name" value="DUF8150"/>
</dbReference>
<dbReference type="Proteomes" id="UP000070589">
    <property type="component" value="Unassembled WGS sequence"/>
</dbReference>
<protein>
    <submittedName>
        <fullName evidence="1">Uncharacterized protein</fullName>
    </submittedName>
</protein>
<name>A0A133U952_9EURY</name>
<accession>A0A133U952</accession>
<sequence length="63" mass="7798">MNFIDENQKEREEFIHKWAKFVREHTDKEWSKQQNVIINSSLKSAEMTREEFFKMKGEKDYVK</sequence>
<evidence type="ECO:0000313" key="2">
    <source>
        <dbReference type="Proteomes" id="UP000070589"/>
    </source>
</evidence>
<proteinExistence type="predicted"/>
<reference evidence="1 2" key="1">
    <citation type="journal article" date="2016" name="Sci. Rep.">
        <title>Metabolic traits of an uncultured archaeal lineage -MSBL1- from brine pools of the Red Sea.</title>
        <authorList>
            <person name="Mwirichia R."/>
            <person name="Alam I."/>
            <person name="Rashid M."/>
            <person name="Vinu M."/>
            <person name="Ba-Alawi W."/>
            <person name="Anthony Kamau A."/>
            <person name="Kamanda Ngugi D."/>
            <person name="Goker M."/>
            <person name="Klenk H.P."/>
            <person name="Bajic V."/>
            <person name="Stingl U."/>
        </authorList>
    </citation>
    <scope>NUCLEOTIDE SEQUENCE [LARGE SCALE GENOMIC DNA]</scope>
    <source>
        <strain evidence="1">SCGC-AAA259D14</strain>
    </source>
</reference>
<comment type="caution">
    <text evidence="1">The sequence shown here is derived from an EMBL/GenBank/DDBJ whole genome shotgun (WGS) entry which is preliminary data.</text>
</comment>
<keyword evidence="2" id="KW-1185">Reference proteome</keyword>
<dbReference type="Pfam" id="PF26477">
    <property type="entry name" value="DUF8150"/>
    <property type="match status" value="1"/>
</dbReference>
<dbReference type="EMBL" id="LHXL01000001">
    <property type="protein sequence ID" value="KXA90708.1"/>
    <property type="molecule type" value="Genomic_DNA"/>
</dbReference>
<gene>
    <name evidence="1" type="ORF">AKJ62_00025</name>
</gene>